<evidence type="ECO:0000313" key="2">
    <source>
        <dbReference type="Proteomes" id="UP000037035"/>
    </source>
</evidence>
<proteinExistence type="predicted"/>
<dbReference type="EMBL" id="LAVV01004632">
    <property type="protein sequence ID" value="KNZ61339.1"/>
    <property type="molecule type" value="Genomic_DNA"/>
</dbReference>
<keyword evidence="2" id="KW-1185">Reference proteome</keyword>
<name>A0A0L6VKY2_9BASI</name>
<dbReference type="AlphaFoldDB" id="A0A0L6VKY2"/>
<gene>
    <name evidence="1" type="ORF">VP01_1416g1</name>
</gene>
<sequence length="348" mass="39429">MLFMRRSGSSCQYCFYSRAALGVSLLTLDLWSLKRESSISFSFLLWYSCLSAIKAKGLSFLHLRPQNQDQRPILQIAMSAQTPEYSTFIGTSSNPHLAPRLGTTLSHTLLETTSLLHILGQTRIPSLTISLEMLLSQGSDYPQNPFPHGYLLLSQMKMRIPHPPFPIESNILSFDCTQTIYKGSLAHYACNPLRQNPYIITFTSILPLATCFPQKLNMFPECDTHRTTFSPPSPLHTAFSGSISQAISNRSPTLRTVRIGCQNQPHPFLFGKQQQISSNLKTRIVACSHEGEGQALKSHQGTVMSAPCSSLQSLKHLWFILKFWYVLMHLLAHRPFWPWFPFRLRHMG</sequence>
<evidence type="ECO:0000313" key="1">
    <source>
        <dbReference type="EMBL" id="KNZ61339.1"/>
    </source>
</evidence>
<dbReference type="VEuPathDB" id="FungiDB:VP01_1416g1"/>
<organism evidence="1 2">
    <name type="scientific">Puccinia sorghi</name>
    <dbReference type="NCBI Taxonomy" id="27349"/>
    <lineage>
        <taxon>Eukaryota</taxon>
        <taxon>Fungi</taxon>
        <taxon>Dikarya</taxon>
        <taxon>Basidiomycota</taxon>
        <taxon>Pucciniomycotina</taxon>
        <taxon>Pucciniomycetes</taxon>
        <taxon>Pucciniales</taxon>
        <taxon>Pucciniaceae</taxon>
        <taxon>Puccinia</taxon>
    </lineage>
</organism>
<reference evidence="1 2" key="1">
    <citation type="submission" date="2015-08" db="EMBL/GenBank/DDBJ databases">
        <title>Next Generation Sequencing and Analysis of the Genome of Puccinia sorghi L Schw, the Causal Agent of Maize Common Rust.</title>
        <authorList>
            <person name="Rochi L."/>
            <person name="Burguener G."/>
            <person name="Darino M."/>
            <person name="Turjanski A."/>
            <person name="Kreff E."/>
            <person name="Dieguez M.J."/>
            <person name="Sacco F."/>
        </authorList>
    </citation>
    <scope>NUCLEOTIDE SEQUENCE [LARGE SCALE GENOMIC DNA]</scope>
    <source>
        <strain evidence="1 2">RO10H11247</strain>
    </source>
</reference>
<dbReference type="Proteomes" id="UP000037035">
    <property type="component" value="Unassembled WGS sequence"/>
</dbReference>
<accession>A0A0L6VKY2</accession>
<comment type="caution">
    <text evidence="1">The sequence shown here is derived from an EMBL/GenBank/DDBJ whole genome shotgun (WGS) entry which is preliminary data.</text>
</comment>
<protein>
    <submittedName>
        <fullName evidence="1">Uncharacterized protein</fullName>
    </submittedName>
</protein>